<keyword evidence="3" id="KW-1185">Reference proteome</keyword>
<gene>
    <name evidence="2" type="ORF">FVE85_7318</name>
</gene>
<evidence type="ECO:0000313" key="2">
    <source>
        <dbReference type="EMBL" id="KAA8499733.1"/>
    </source>
</evidence>
<feature type="compositionally biased region" description="Basic and acidic residues" evidence="1">
    <location>
        <begin position="100"/>
        <end position="115"/>
    </location>
</feature>
<feature type="compositionally biased region" description="Basic residues" evidence="1">
    <location>
        <begin position="163"/>
        <end position="172"/>
    </location>
</feature>
<reference evidence="3" key="1">
    <citation type="journal article" date="2019" name="Nat. Commun.">
        <title>Expansion of phycobilisome linker gene families in mesophilic red algae.</title>
        <authorList>
            <person name="Lee J."/>
            <person name="Kim D."/>
            <person name="Bhattacharya D."/>
            <person name="Yoon H.S."/>
        </authorList>
    </citation>
    <scope>NUCLEOTIDE SEQUENCE [LARGE SCALE GENOMIC DNA]</scope>
    <source>
        <strain evidence="3">CCMP 1328</strain>
    </source>
</reference>
<sequence>MRGAARAVEETEVDARSGQHKTHLEERDIGVQGSDRDGDGPRWGDDAVVFRRPVRPSGVAGNSGTGGKTTILDESAGLSSARRWKTGRSVLGPEPSALQKGEEKVAPAVGDRTECEPGEIEEAKPNGSSSAGRPSMRSELPKKRLFRPMSTKRKPDRSDMPTRKKGRHGHER</sequence>
<comment type="caution">
    <text evidence="2">The sequence shown here is derived from an EMBL/GenBank/DDBJ whole genome shotgun (WGS) entry which is preliminary data.</text>
</comment>
<feature type="compositionally biased region" description="Basic and acidic residues" evidence="1">
    <location>
        <begin position="7"/>
        <end position="49"/>
    </location>
</feature>
<evidence type="ECO:0000256" key="1">
    <source>
        <dbReference type="SAM" id="MobiDB-lite"/>
    </source>
</evidence>
<feature type="compositionally biased region" description="Basic residues" evidence="1">
    <location>
        <begin position="143"/>
        <end position="155"/>
    </location>
</feature>
<feature type="region of interest" description="Disordered" evidence="1">
    <location>
        <begin position="1"/>
        <end position="172"/>
    </location>
</feature>
<accession>A0A5J4ZAF4</accession>
<dbReference type="AlphaFoldDB" id="A0A5J4ZAF4"/>
<organism evidence="2 3">
    <name type="scientific">Porphyridium purpureum</name>
    <name type="common">Red alga</name>
    <name type="synonym">Porphyridium cruentum</name>
    <dbReference type="NCBI Taxonomy" id="35688"/>
    <lineage>
        <taxon>Eukaryota</taxon>
        <taxon>Rhodophyta</taxon>
        <taxon>Bangiophyceae</taxon>
        <taxon>Porphyridiales</taxon>
        <taxon>Porphyridiaceae</taxon>
        <taxon>Porphyridium</taxon>
    </lineage>
</organism>
<protein>
    <submittedName>
        <fullName evidence="2">Uncharacterized protein</fullName>
    </submittedName>
</protein>
<proteinExistence type="predicted"/>
<dbReference type="EMBL" id="VRMN01000001">
    <property type="protein sequence ID" value="KAA8499733.1"/>
    <property type="molecule type" value="Genomic_DNA"/>
</dbReference>
<evidence type="ECO:0000313" key="3">
    <source>
        <dbReference type="Proteomes" id="UP000324585"/>
    </source>
</evidence>
<dbReference type="Proteomes" id="UP000324585">
    <property type="component" value="Unassembled WGS sequence"/>
</dbReference>
<name>A0A5J4ZAF4_PORPP</name>